<dbReference type="Pfam" id="PF13289">
    <property type="entry name" value="SIR2_2"/>
    <property type="match status" value="1"/>
</dbReference>
<dbReference type="Proteomes" id="UP001335183">
    <property type="component" value="Chromosome"/>
</dbReference>
<dbReference type="InterPro" id="IPR029035">
    <property type="entry name" value="DHS-like_NAD/FAD-binding_dom"/>
</dbReference>
<dbReference type="SUPFAM" id="SSF52467">
    <property type="entry name" value="DHS-like NAD/FAD-binding domain"/>
    <property type="match status" value="1"/>
</dbReference>
<evidence type="ECO:0000313" key="2">
    <source>
        <dbReference type="Proteomes" id="UP001335183"/>
    </source>
</evidence>
<organism evidence="1 2">
    <name type="scientific">Pelagerythrobacter marensis</name>
    <dbReference type="NCBI Taxonomy" id="543877"/>
    <lineage>
        <taxon>Bacteria</taxon>
        <taxon>Pseudomonadati</taxon>
        <taxon>Pseudomonadota</taxon>
        <taxon>Alphaproteobacteria</taxon>
        <taxon>Sphingomonadales</taxon>
        <taxon>Erythrobacteraceae</taxon>
        <taxon>Pelagerythrobacter</taxon>
    </lineage>
</organism>
<proteinExistence type="predicted"/>
<name>A0ABZ2D9N7_9SPHN</name>
<evidence type="ECO:0000313" key="1">
    <source>
        <dbReference type="EMBL" id="WWA48093.1"/>
    </source>
</evidence>
<sequence length="588" mass="65812">MNQAEFARIFCERPEGYAWFLGAGASHNANLPTAEDIISDLKRRYYCSEENQTLSTKDLQNDAVRAKVEAYMQSRGFPERWSASEYTTYFETIFGDDRERQRRYISSILAEDRARLAVGNRVFGALLASGMCRMVFTTNFDPVVEKAVAEISEKPLSAYHIEGARNAVSALNNEQFPIYCKLHGDFQYDSIKNLSSDLAAQNEELSKCMAMAGSRFGFVVAGYSGRDESIMALFRAILAAPNPFPHGLYWMKMRGAMPLEGVAALMRDAKAAGVRAEFVDIDTYDTLMLRLWRNLPDKPDELDAKVRKGRVGKVQITIPGPEGGKPVLRFNGLPMTQVPTTCAKVKLKSATNWDAIAELKRKPETSAVLTIDGDVMAWGGPKDIEGSFGTDFLDQSEMTFDSDWRTGSRLHIKNFLEEGLGRALCRERPLLQRRQRSGVSLIVDHKAQDVGILEDLYREAGKVTGQVPGLSLPATEEHDAVHQVHFAEAVHLSLSYADERLWLLLKPDVWIWPTIARQHATQFLDRRKAGRRNDKHDRLLSAWIGVLSDHAGKDVEVTVSPFEGDIGFANPVFGFSTQTGFAMKRGRK</sequence>
<protein>
    <submittedName>
        <fullName evidence="1">SIR2 family protein</fullName>
    </submittedName>
</protein>
<reference evidence="1 2" key="1">
    <citation type="submission" date="2024-02" db="EMBL/GenBank/DDBJ databases">
        <title>The whole genome sequence of five bacterial samples isolated from Abu Dhabi Sabkha-shore region.</title>
        <authorList>
            <person name="Sudalaimuthuasari N."/>
            <person name="Sarfraz B."/>
            <person name="Tuyisabe J.D."/>
            <person name="Mugisha Ntwali L.D.M."/>
            <person name="Ali A.I.A.A."/>
            <person name="Almansoori S.Z.A."/>
            <person name="Alajami H.S.A."/>
            <person name="Almeqbaali A.A.S."/>
            <person name="Kundu B."/>
            <person name="Saeed E.E."/>
            <person name="Sukumarinath V."/>
            <person name="Mishra A.K."/>
            <person name="Hazzouri K.M."/>
            <person name="Almaskari R."/>
            <person name="Sharma A.K."/>
            <person name="Amiri K.M.A."/>
        </authorList>
    </citation>
    <scope>NUCLEOTIDE SEQUENCE [LARGE SCALE GENOMIC DNA]</scope>
    <source>
        <strain evidence="2">kcgeb_sd</strain>
    </source>
</reference>
<accession>A0ABZ2D9N7</accession>
<keyword evidence="2" id="KW-1185">Reference proteome</keyword>
<gene>
    <name evidence="1" type="ORF">V5F89_04085</name>
</gene>
<dbReference type="RefSeq" id="WP_338446979.1">
    <property type="nucleotide sequence ID" value="NZ_CP144918.1"/>
</dbReference>
<dbReference type="EMBL" id="CP144918">
    <property type="protein sequence ID" value="WWA48093.1"/>
    <property type="molecule type" value="Genomic_DNA"/>
</dbReference>